<dbReference type="EMBL" id="CP027860">
    <property type="protein sequence ID" value="AVP96346.1"/>
    <property type="molecule type" value="Genomic_DNA"/>
</dbReference>
<protein>
    <recommendedName>
        <fullName evidence="3">ABC-type transport auxiliary lipoprotein component domain-containing protein</fullName>
    </recommendedName>
</protein>
<dbReference type="SUPFAM" id="SSF159594">
    <property type="entry name" value="XCC0632-like"/>
    <property type="match status" value="1"/>
</dbReference>
<dbReference type="AlphaFoldDB" id="A0A2P1PNC9"/>
<dbReference type="Proteomes" id="UP000241074">
    <property type="component" value="Chromosome"/>
</dbReference>
<evidence type="ECO:0000313" key="1">
    <source>
        <dbReference type="EMBL" id="AVP96346.1"/>
    </source>
</evidence>
<proteinExistence type="predicted"/>
<dbReference type="PROSITE" id="PS51257">
    <property type="entry name" value="PROKAR_LIPOPROTEIN"/>
    <property type="match status" value="1"/>
</dbReference>
<keyword evidence="2" id="KW-1185">Reference proteome</keyword>
<reference evidence="1 2" key="1">
    <citation type="submission" date="2018-03" db="EMBL/GenBank/DDBJ databases">
        <title>Ahniella affigens gen. nov., sp. nov., a gammaproteobacterium isolated from sandy soil near a stream.</title>
        <authorList>
            <person name="Ko Y."/>
            <person name="Kim J.-H."/>
        </authorList>
    </citation>
    <scope>NUCLEOTIDE SEQUENCE [LARGE SCALE GENOMIC DNA]</scope>
    <source>
        <strain evidence="1 2">D13</strain>
    </source>
</reference>
<gene>
    <name evidence="1" type="ORF">C7S18_03690</name>
</gene>
<sequence length="197" mass="20592">MSFDVRKTLFGLTMIVVVSACSLVPKSAPSTTLLLPVQFDASSGTWPANLRPGRVQAASALRTDQVLVVSGARLMQAPGLRWAAVPADLVGEALSQWHATTALTGTHSAQSATLDVTIDAFQWEESKAVVLVAMHGQYRCPDGAITDLPGAPATLPMPSLHDPDALAEAFARATQRVAGALLQQASQPQCGTPIPQG</sequence>
<name>A0A2P1PNC9_9GAMM</name>
<evidence type="ECO:0000313" key="2">
    <source>
        <dbReference type="Proteomes" id="UP000241074"/>
    </source>
</evidence>
<accession>A0A2P1PNC9</accession>
<reference evidence="1 2" key="2">
    <citation type="submission" date="2018-03" db="EMBL/GenBank/DDBJ databases">
        <authorList>
            <person name="Keele B.F."/>
        </authorList>
    </citation>
    <scope>NUCLEOTIDE SEQUENCE [LARGE SCALE GENOMIC DNA]</scope>
    <source>
        <strain evidence="1 2">D13</strain>
    </source>
</reference>
<dbReference type="KEGG" id="xba:C7S18_03690"/>
<organism evidence="1 2">
    <name type="scientific">Ahniella affigens</name>
    <dbReference type="NCBI Taxonomy" id="2021234"/>
    <lineage>
        <taxon>Bacteria</taxon>
        <taxon>Pseudomonadati</taxon>
        <taxon>Pseudomonadota</taxon>
        <taxon>Gammaproteobacteria</taxon>
        <taxon>Lysobacterales</taxon>
        <taxon>Rhodanobacteraceae</taxon>
        <taxon>Ahniella</taxon>
    </lineage>
</organism>
<dbReference type="Gene3D" id="3.40.50.10610">
    <property type="entry name" value="ABC-type transport auxiliary lipoprotein component"/>
    <property type="match status" value="1"/>
</dbReference>
<dbReference type="RefSeq" id="WP_106890275.1">
    <property type="nucleotide sequence ID" value="NZ_CP027860.1"/>
</dbReference>
<evidence type="ECO:0008006" key="3">
    <source>
        <dbReference type="Google" id="ProtNLM"/>
    </source>
</evidence>